<protein>
    <recommendedName>
        <fullName evidence="4">F-box domain-containing protein</fullName>
    </recommendedName>
</protein>
<dbReference type="PANTHER" id="PTHR38790">
    <property type="entry name" value="2EXR DOMAIN-CONTAINING PROTEIN-RELATED"/>
    <property type="match status" value="1"/>
</dbReference>
<feature type="compositionally biased region" description="Basic and acidic residues" evidence="1">
    <location>
        <begin position="7"/>
        <end position="22"/>
    </location>
</feature>
<reference evidence="2" key="1">
    <citation type="journal article" date="2020" name="Stud. Mycol.">
        <title>101 Dothideomycetes genomes: a test case for predicting lifestyles and emergence of pathogens.</title>
        <authorList>
            <person name="Haridas S."/>
            <person name="Albert R."/>
            <person name="Binder M."/>
            <person name="Bloem J."/>
            <person name="Labutti K."/>
            <person name="Salamov A."/>
            <person name="Andreopoulos B."/>
            <person name="Baker S."/>
            <person name="Barry K."/>
            <person name="Bills G."/>
            <person name="Bluhm B."/>
            <person name="Cannon C."/>
            <person name="Castanera R."/>
            <person name="Culley D."/>
            <person name="Daum C."/>
            <person name="Ezra D."/>
            <person name="Gonzalez J."/>
            <person name="Henrissat B."/>
            <person name="Kuo A."/>
            <person name="Liang C."/>
            <person name="Lipzen A."/>
            <person name="Lutzoni F."/>
            <person name="Magnuson J."/>
            <person name="Mondo S."/>
            <person name="Nolan M."/>
            <person name="Ohm R."/>
            <person name="Pangilinan J."/>
            <person name="Park H.-J."/>
            <person name="Ramirez L."/>
            <person name="Alfaro M."/>
            <person name="Sun H."/>
            <person name="Tritt A."/>
            <person name="Yoshinaga Y."/>
            <person name="Zwiers L.-H."/>
            <person name="Turgeon B."/>
            <person name="Goodwin S."/>
            <person name="Spatafora J."/>
            <person name="Crous P."/>
            <person name="Grigoriev I."/>
        </authorList>
    </citation>
    <scope>NUCLEOTIDE SEQUENCE</scope>
    <source>
        <strain evidence="2">CBS 269.34</strain>
    </source>
</reference>
<dbReference type="Proteomes" id="UP000799750">
    <property type="component" value="Unassembled WGS sequence"/>
</dbReference>
<proteinExistence type="predicted"/>
<accession>A0A6A6QVU7</accession>
<keyword evidence="3" id="KW-1185">Reference proteome</keyword>
<feature type="region of interest" description="Disordered" evidence="1">
    <location>
        <begin position="343"/>
        <end position="379"/>
    </location>
</feature>
<sequence>MGRSKKKSQERSKAKKTHDVPEKPQLPPADTQSSSRLMQLPGELRNQIYKHLFSSTRLTYGDRRTGRISSVKMKSALNSLAILRTCRQVHREAATLWPGLVLFNFEDVDALLDRLSPLPAETLSKIRYVRTRGHTLMLLPVGEEYNIYYRLAESLKLLPGLRLDTLTVLAPAHGTIAYDTLDGLINRGNGWKELHFITPNSEMLGFAKVEMFMMDPYWRKPQPSTWESALLKRDSIIGSTKATVTIYRSTQADASGSIINPHTRKLFTQPVPRNQDHPDFGVAADDALLAEKKELLVIAKRGQGADIAEQTEPPFGTNDIREWAYGMTWAEIRRQCIDLHHDDEDFPSSDEDELLLSDEDEESDEDDEDSSSMWKPKDNAQIDSYIHVDDVEWDFIE</sequence>
<gene>
    <name evidence="2" type="ORF">BU16DRAFT_609075</name>
</gene>
<evidence type="ECO:0000256" key="1">
    <source>
        <dbReference type="SAM" id="MobiDB-lite"/>
    </source>
</evidence>
<evidence type="ECO:0008006" key="4">
    <source>
        <dbReference type="Google" id="ProtNLM"/>
    </source>
</evidence>
<name>A0A6A6QVU7_9PEZI</name>
<dbReference type="EMBL" id="MU004188">
    <property type="protein sequence ID" value="KAF2496299.1"/>
    <property type="molecule type" value="Genomic_DNA"/>
</dbReference>
<evidence type="ECO:0000313" key="2">
    <source>
        <dbReference type="EMBL" id="KAF2496299.1"/>
    </source>
</evidence>
<feature type="compositionally biased region" description="Acidic residues" evidence="1">
    <location>
        <begin position="344"/>
        <end position="370"/>
    </location>
</feature>
<organism evidence="2 3">
    <name type="scientific">Lophium mytilinum</name>
    <dbReference type="NCBI Taxonomy" id="390894"/>
    <lineage>
        <taxon>Eukaryota</taxon>
        <taxon>Fungi</taxon>
        <taxon>Dikarya</taxon>
        <taxon>Ascomycota</taxon>
        <taxon>Pezizomycotina</taxon>
        <taxon>Dothideomycetes</taxon>
        <taxon>Pleosporomycetidae</taxon>
        <taxon>Mytilinidiales</taxon>
        <taxon>Mytilinidiaceae</taxon>
        <taxon>Lophium</taxon>
    </lineage>
</organism>
<evidence type="ECO:0000313" key="3">
    <source>
        <dbReference type="Proteomes" id="UP000799750"/>
    </source>
</evidence>
<dbReference type="OrthoDB" id="72726at2759"/>
<dbReference type="AlphaFoldDB" id="A0A6A6QVU7"/>
<feature type="region of interest" description="Disordered" evidence="1">
    <location>
        <begin position="1"/>
        <end position="35"/>
    </location>
</feature>